<proteinExistence type="predicted"/>
<sequence length="80" mass="9440">MQTTTDPRIRARPPLRTVDALRRKYRSARRRFSEESELDLDEPEDDADGEGRTQEEEEEEREEQDGEERRSDPPLDSIPP</sequence>
<dbReference type="Proteomes" id="UP000636800">
    <property type="component" value="Chromosome 2"/>
</dbReference>
<feature type="compositionally biased region" description="Acidic residues" evidence="1">
    <location>
        <begin position="35"/>
        <end position="48"/>
    </location>
</feature>
<dbReference type="AlphaFoldDB" id="A0A835RQN9"/>
<evidence type="ECO:0000313" key="2">
    <source>
        <dbReference type="EMBL" id="KAG0493051.1"/>
    </source>
</evidence>
<feature type="compositionally biased region" description="Acidic residues" evidence="1">
    <location>
        <begin position="55"/>
        <end position="66"/>
    </location>
</feature>
<evidence type="ECO:0000313" key="3">
    <source>
        <dbReference type="Proteomes" id="UP000636800"/>
    </source>
</evidence>
<gene>
    <name evidence="2" type="ORF">HPP92_006449</name>
</gene>
<organism evidence="2 3">
    <name type="scientific">Vanilla planifolia</name>
    <name type="common">Vanilla</name>
    <dbReference type="NCBI Taxonomy" id="51239"/>
    <lineage>
        <taxon>Eukaryota</taxon>
        <taxon>Viridiplantae</taxon>
        <taxon>Streptophyta</taxon>
        <taxon>Embryophyta</taxon>
        <taxon>Tracheophyta</taxon>
        <taxon>Spermatophyta</taxon>
        <taxon>Magnoliopsida</taxon>
        <taxon>Liliopsida</taxon>
        <taxon>Asparagales</taxon>
        <taxon>Orchidaceae</taxon>
        <taxon>Vanilloideae</taxon>
        <taxon>Vanilleae</taxon>
        <taxon>Vanilla</taxon>
    </lineage>
</organism>
<feature type="region of interest" description="Disordered" evidence="1">
    <location>
        <begin position="1"/>
        <end position="80"/>
    </location>
</feature>
<evidence type="ECO:0000256" key="1">
    <source>
        <dbReference type="SAM" id="MobiDB-lite"/>
    </source>
</evidence>
<reference evidence="2 3" key="1">
    <citation type="journal article" date="2020" name="Nat. Food">
        <title>A phased Vanilla planifolia genome enables genetic improvement of flavour and production.</title>
        <authorList>
            <person name="Hasing T."/>
            <person name="Tang H."/>
            <person name="Brym M."/>
            <person name="Khazi F."/>
            <person name="Huang T."/>
            <person name="Chambers A.H."/>
        </authorList>
    </citation>
    <scope>NUCLEOTIDE SEQUENCE [LARGE SCALE GENOMIC DNA]</scope>
    <source>
        <tissue evidence="2">Leaf</tissue>
    </source>
</reference>
<protein>
    <submittedName>
        <fullName evidence="2">Uncharacterized protein</fullName>
    </submittedName>
</protein>
<name>A0A835RQN9_VANPL</name>
<comment type="caution">
    <text evidence="2">The sequence shown here is derived from an EMBL/GenBank/DDBJ whole genome shotgun (WGS) entry which is preliminary data.</text>
</comment>
<dbReference type="OrthoDB" id="941679at2759"/>
<dbReference type="EMBL" id="JADCNL010000002">
    <property type="protein sequence ID" value="KAG0493051.1"/>
    <property type="molecule type" value="Genomic_DNA"/>
</dbReference>
<keyword evidence="3" id="KW-1185">Reference proteome</keyword>
<accession>A0A835RQN9</accession>